<keyword evidence="2" id="KW-1133">Transmembrane helix</keyword>
<protein>
    <submittedName>
        <fullName evidence="4">Uncharacterized protein</fullName>
    </submittedName>
</protein>
<evidence type="ECO:0000313" key="5">
    <source>
        <dbReference type="Proteomes" id="UP001648503"/>
    </source>
</evidence>
<keyword evidence="3" id="KW-0732">Signal</keyword>
<evidence type="ECO:0000256" key="3">
    <source>
        <dbReference type="SAM" id="SignalP"/>
    </source>
</evidence>
<evidence type="ECO:0000313" key="4">
    <source>
        <dbReference type="EMBL" id="KAH6599287.1"/>
    </source>
</evidence>
<dbReference type="EMBL" id="JAFCIX010000072">
    <property type="protein sequence ID" value="KAH6599287.1"/>
    <property type="molecule type" value="Genomic_DNA"/>
</dbReference>
<keyword evidence="5" id="KW-1185">Reference proteome</keyword>
<feature type="signal peptide" evidence="3">
    <location>
        <begin position="1"/>
        <end position="18"/>
    </location>
</feature>
<sequence>MKLAASIIFSLVAIATYASPAAYPEDQVDVQHSAINEPVTVHLEKRAGDQPGFMERISNIQKSVNYNHHQPGHQGHQGHRGYQGHQEYQEYQNGKNKKDKKDKKDGKCYTMSIKGENKKDENNTGIKDDSKKDNNKKIRDWNLIRRMCRSGRIISYWVQMVMSIVMAGSSIPNILSMARDLIL</sequence>
<feature type="transmembrane region" description="Helical" evidence="2">
    <location>
        <begin position="154"/>
        <end position="175"/>
    </location>
</feature>
<gene>
    <name evidence="4" type="ORF">BASA50_003122</name>
</gene>
<dbReference type="Proteomes" id="UP001648503">
    <property type="component" value="Unassembled WGS sequence"/>
</dbReference>
<comment type="caution">
    <text evidence="4">The sequence shown here is derived from an EMBL/GenBank/DDBJ whole genome shotgun (WGS) entry which is preliminary data.</text>
</comment>
<organism evidence="4 5">
    <name type="scientific">Batrachochytrium salamandrivorans</name>
    <dbReference type="NCBI Taxonomy" id="1357716"/>
    <lineage>
        <taxon>Eukaryota</taxon>
        <taxon>Fungi</taxon>
        <taxon>Fungi incertae sedis</taxon>
        <taxon>Chytridiomycota</taxon>
        <taxon>Chytridiomycota incertae sedis</taxon>
        <taxon>Chytridiomycetes</taxon>
        <taxon>Rhizophydiales</taxon>
        <taxon>Rhizophydiales incertae sedis</taxon>
        <taxon>Batrachochytrium</taxon>
    </lineage>
</organism>
<evidence type="ECO:0000256" key="1">
    <source>
        <dbReference type="SAM" id="MobiDB-lite"/>
    </source>
</evidence>
<reference evidence="4 5" key="1">
    <citation type="submission" date="2021-02" db="EMBL/GenBank/DDBJ databases">
        <title>Variation within the Batrachochytrium salamandrivorans European outbreak.</title>
        <authorList>
            <person name="Kelly M."/>
            <person name="Pasmans F."/>
            <person name="Shea T.P."/>
            <person name="Munoz J.F."/>
            <person name="Carranza S."/>
            <person name="Cuomo C.A."/>
            <person name="Martel A."/>
        </authorList>
    </citation>
    <scope>NUCLEOTIDE SEQUENCE [LARGE SCALE GENOMIC DNA]</scope>
    <source>
        <strain evidence="4 5">AMFP18/2</strain>
    </source>
</reference>
<keyword evidence="2" id="KW-0472">Membrane</keyword>
<keyword evidence="2" id="KW-0812">Transmembrane</keyword>
<feature type="region of interest" description="Disordered" evidence="1">
    <location>
        <begin position="91"/>
        <end position="134"/>
    </location>
</feature>
<name>A0ABQ8FJE6_9FUNG</name>
<feature type="chain" id="PRO_5045160366" evidence="3">
    <location>
        <begin position="19"/>
        <end position="183"/>
    </location>
</feature>
<feature type="compositionally biased region" description="Basic and acidic residues" evidence="1">
    <location>
        <begin position="115"/>
        <end position="134"/>
    </location>
</feature>
<accession>A0ABQ8FJE6</accession>
<proteinExistence type="predicted"/>
<evidence type="ECO:0000256" key="2">
    <source>
        <dbReference type="SAM" id="Phobius"/>
    </source>
</evidence>